<dbReference type="InterPro" id="IPR036910">
    <property type="entry name" value="HMG_box_dom_sf"/>
</dbReference>
<dbReference type="EMBL" id="JBANRG010000091">
    <property type="protein sequence ID" value="KAK7436739.1"/>
    <property type="molecule type" value="Genomic_DNA"/>
</dbReference>
<gene>
    <name evidence="7" type="ORF">VKT23_009834</name>
    <name evidence="6" type="ORF">VKT23_018992</name>
</gene>
<protein>
    <recommendedName>
        <fullName evidence="5">HMG box domain-containing protein</fullName>
    </recommendedName>
</protein>
<accession>A0ABR1IQP3</accession>
<feature type="domain" description="HMG box" evidence="5">
    <location>
        <begin position="86"/>
        <end position="155"/>
    </location>
</feature>
<dbReference type="Gene3D" id="1.10.30.10">
    <property type="entry name" value="High mobility group box domain"/>
    <property type="match status" value="1"/>
</dbReference>
<dbReference type="PROSITE" id="PS50118">
    <property type="entry name" value="HMG_BOX_2"/>
    <property type="match status" value="1"/>
</dbReference>
<sequence length="542" mass="59564">MPAERSRGSRRTGADGTQLVWTLPVEPTSPGEVSFASNLTPITFNEPGPDGLASAPLPENNLFPFVDESTCPRRPAHSKKKPENHIPRPPNAFILFRSSFIKSQHVSTGVETNHSTLSKIIGMTWQNLPEQEKMVWHAQARAKLDEHKRKFPEYTFRPLHSKAKNEKRKVREVGRKDLKRCAKIAELLVEGKKGEELDIAIQEFDKTHVPEVVTRFEAPITERSFRQADETENDSDSEEEFVHASSASPPPSSYPSSRASSRCPSPVKSNRQQSKTPPSLDTQSMALPQTTPSEIDSTYPFNFFSSSSPQAEGTCSGFDPSHLAGAAEDTAPTRRPSLTINTSFNSDHNPFINNNFPSPDPSTFVPDSSVSIPQTPNYTESAFSEYPGYNTGYNDSTTYPITYPSSPVAPQPYNPYMSSSLESIPSSLPELSHSLPSSGSSSYEDLSALYQAHGSPVTPPSAMHDAPWITYNLDASSNQGDYLSDPSQQCKLEPTGSYFPDDAYANLAPEEFDLETLLKCPDFIGPNSFGMMSMGGEVSVYA</sequence>
<dbReference type="InterPro" id="IPR009071">
    <property type="entry name" value="HMG_box_dom"/>
</dbReference>
<keyword evidence="2 3" id="KW-0539">Nucleus</keyword>
<evidence type="ECO:0000256" key="1">
    <source>
        <dbReference type="ARBA" id="ARBA00023125"/>
    </source>
</evidence>
<feature type="region of interest" description="Disordered" evidence="4">
    <location>
        <begin position="419"/>
        <end position="439"/>
    </location>
</feature>
<dbReference type="Proteomes" id="UP001498398">
    <property type="component" value="Unassembled WGS sequence"/>
</dbReference>
<evidence type="ECO:0000256" key="2">
    <source>
        <dbReference type="ARBA" id="ARBA00023242"/>
    </source>
</evidence>
<comment type="caution">
    <text evidence="6">The sequence shown here is derived from an EMBL/GenBank/DDBJ whole genome shotgun (WGS) entry which is preliminary data.</text>
</comment>
<dbReference type="InterPro" id="IPR051356">
    <property type="entry name" value="SOX/SOX-like_TF"/>
</dbReference>
<name>A0ABR1IQP3_9AGAR</name>
<reference evidence="6 8" key="1">
    <citation type="submission" date="2024-01" db="EMBL/GenBank/DDBJ databases">
        <title>A draft genome for the cacao thread blight pathogen Marasmiellus scandens.</title>
        <authorList>
            <person name="Baruah I.K."/>
            <person name="Leung J."/>
            <person name="Bukari Y."/>
            <person name="Amoako-Attah I."/>
            <person name="Meinhardt L.W."/>
            <person name="Bailey B.A."/>
            <person name="Cohen S.P."/>
        </authorList>
    </citation>
    <scope>NUCLEOTIDE SEQUENCE [LARGE SCALE GENOMIC DNA]</scope>
    <source>
        <strain evidence="6 8">GH-19</strain>
    </source>
</reference>
<dbReference type="PANTHER" id="PTHR45789:SF2">
    <property type="entry name" value="FI18025P1"/>
    <property type="match status" value="1"/>
</dbReference>
<feature type="compositionally biased region" description="Polar residues" evidence="4">
    <location>
        <begin position="267"/>
        <end position="313"/>
    </location>
</feature>
<feature type="DNA-binding region" description="HMG box" evidence="3">
    <location>
        <begin position="86"/>
        <end position="155"/>
    </location>
</feature>
<keyword evidence="8" id="KW-1185">Reference proteome</keyword>
<feature type="compositionally biased region" description="Low complexity" evidence="4">
    <location>
        <begin position="254"/>
        <end position="266"/>
    </location>
</feature>
<dbReference type="SUPFAM" id="SSF47095">
    <property type="entry name" value="HMG-box"/>
    <property type="match status" value="1"/>
</dbReference>
<dbReference type="EMBL" id="JBANRG010000017">
    <property type="protein sequence ID" value="KAK7458824.1"/>
    <property type="molecule type" value="Genomic_DNA"/>
</dbReference>
<evidence type="ECO:0000313" key="6">
    <source>
        <dbReference type="EMBL" id="KAK7436739.1"/>
    </source>
</evidence>
<evidence type="ECO:0000256" key="4">
    <source>
        <dbReference type="SAM" id="MobiDB-lite"/>
    </source>
</evidence>
<dbReference type="SMART" id="SM00398">
    <property type="entry name" value="HMG"/>
    <property type="match status" value="1"/>
</dbReference>
<evidence type="ECO:0000256" key="3">
    <source>
        <dbReference type="PROSITE-ProRule" id="PRU00267"/>
    </source>
</evidence>
<proteinExistence type="predicted"/>
<dbReference type="Pfam" id="PF00505">
    <property type="entry name" value="HMG_box"/>
    <property type="match status" value="1"/>
</dbReference>
<evidence type="ECO:0000313" key="8">
    <source>
        <dbReference type="Proteomes" id="UP001498398"/>
    </source>
</evidence>
<feature type="region of interest" description="Disordered" evidence="4">
    <location>
        <begin position="64"/>
        <end position="88"/>
    </location>
</feature>
<evidence type="ECO:0000313" key="7">
    <source>
        <dbReference type="EMBL" id="KAK7458824.1"/>
    </source>
</evidence>
<organism evidence="6 8">
    <name type="scientific">Marasmiellus scandens</name>
    <dbReference type="NCBI Taxonomy" id="2682957"/>
    <lineage>
        <taxon>Eukaryota</taxon>
        <taxon>Fungi</taxon>
        <taxon>Dikarya</taxon>
        <taxon>Basidiomycota</taxon>
        <taxon>Agaricomycotina</taxon>
        <taxon>Agaricomycetes</taxon>
        <taxon>Agaricomycetidae</taxon>
        <taxon>Agaricales</taxon>
        <taxon>Marasmiineae</taxon>
        <taxon>Omphalotaceae</taxon>
        <taxon>Marasmiellus</taxon>
    </lineage>
</organism>
<evidence type="ECO:0000259" key="5">
    <source>
        <dbReference type="PROSITE" id="PS50118"/>
    </source>
</evidence>
<feature type="compositionally biased region" description="Acidic residues" evidence="4">
    <location>
        <begin position="230"/>
        <end position="239"/>
    </location>
</feature>
<feature type="region of interest" description="Disordered" evidence="4">
    <location>
        <begin position="220"/>
        <end position="338"/>
    </location>
</feature>
<dbReference type="CDD" id="cd01389">
    <property type="entry name" value="HMG-box_ROX1-like"/>
    <property type="match status" value="1"/>
</dbReference>
<dbReference type="PANTHER" id="PTHR45789">
    <property type="entry name" value="FI18025P1"/>
    <property type="match status" value="1"/>
</dbReference>
<keyword evidence="1 3" id="KW-0238">DNA-binding</keyword>